<evidence type="ECO:0000313" key="1">
    <source>
        <dbReference type="EMBL" id="KAL2719707.1"/>
    </source>
</evidence>
<reference evidence="1 2" key="1">
    <citation type="journal article" date="2024" name="Ann. Entomol. Soc. Am.">
        <title>Genomic analyses of the southern and eastern yellowjacket wasps (Hymenoptera: Vespidae) reveal evolutionary signatures of social life.</title>
        <authorList>
            <person name="Catto M.A."/>
            <person name="Caine P.B."/>
            <person name="Orr S.E."/>
            <person name="Hunt B.G."/>
            <person name="Goodisman M.A.D."/>
        </authorList>
    </citation>
    <scope>NUCLEOTIDE SEQUENCE [LARGE SCALE GENOMIC DNA]</scope>
    <source>
        <strain evidence="1">232</strain>
        <tissue evidence="1">Head and thorax</tissue>
    </source>
</reference>
<proteinExistence type="predicted"/>
<sequence>MYLNMYTDIYKNGESPVIFFMFSAAARGLPCSSVGVRWQIDMVFRGV</sequence>
<accession>A0ABD2AHG6</accession>
<name>A0ABD2AHG6_VESMC</name>
<dbReference type="Proteomes" id="UP001607303">
    <property type="component" value="Unassembled WGS sequence"/>
</dbReference>
<protein>
    <submittedName>
        <fullName evidence="1">Uncharacterized protein</fullName>
    </submittedName>
</protein>
<gene>
    <name evidence="1" type="ORF">V1477_021201</name>
</gene>
<dbReference type="EMBL" id="JAYRBN010000119">
    <property type="protein sequence ID" value="KAL2719707.1"/>
    <property type="molecule type" value="Genomic_DNA"/>
</dbReference>
<organism evidence="1 2">
    <name type="scientific">Vespula maculifrons</name>
    <name type="common">Eastern yellow jacket</name>
    <name type="synonym">Wasp</name>
    <dbReference type="NCBI Taxonomy" id="7453"/>
    <lineage>
        <taxon>Eukaryota</taxon>
        <taxon>Metazoa</taxon>
        <taxon>Ecdysozoa</taxon>
        <taxon>Arthropoda</taxon>
        <taxon>Hexapoda</taxon>
        <taxon>Insecta</taxon>
        <taxon>Pterygota</taxon>
        <taxon>Neoptera</taxon>
        <taxon>Endopterygota</taxon>
        <taxon>Hymenoptera</taxon>
        <taxon>Apocrita</taxon>
        <taxon>Aculeata</taxon>
        <taxon>Vespoidea</taxon>
        <taxon>Vespidae</taxon>
        <taxon>Vespinae</taxon>
        <taxon>Vespula</taxon>
    </lineage>
</organism>
<keyword evidence="2" id="KW-1185">Reference proteome</keyword>
<evidence type="ECO:0000313" key="2">
    <source>
        <dbReference type="Proteomes" id="UP001607303"/>
    </source>
</evidence>
<dbReference type="AlphaFoldDB" id="A0ABD2AHG6"/>
<comment type="caution">
    <text evidence="1">The sequence shown here is derived from an EMBL/GenBank/DDBJ whole genome shotgun (WGS) entry which is preliminary data.</text>
</comment>